<keyword evidence="2" id="KW-1185">Reference proteome</keyword>
<evidence type="ECO:0000313" key="2">
    <source>
        <dbReference type="Proteomes" id="UP000828390"/>
    </source>
</evidence>
<dbReference type="EMBL" id="JAIWYP010000013">
    <property type="protein sequence ID" value="KAH3720702.1"/>
    <property type="molecule type" value="Genomic_DNA"/>
</dbReference>
<name>A0A9D4CAU2_DREPO</name>
<protein>
    <submittedName>
        <fullName evidence="1">Uncharacterized protein</fullName>
    </submittedName>
</protein>
<dbReference type="AlphaFoldDB" id="A0A9D4CAU2"/>
<reference evidence="1" key="1">
    <citation type="journal article" date="2019" name="bioRxiv">
        <title>The Genome of the Zebra Mussel, Dreissena polymorpha: A Resource for Invasive Species Research.</title>
        <authorList>
            <person name="McCartney M.A."/>
            <person name="Auch B."/>
            <person name="Kono T."/>
            <person name="Mallez S."/>
            <person name="Zhang Y."/>
            <person name="Obille A."/>
            <person name="Becker A."/>
            <person name="Abrahante J.E."/>
            <person name="Garbe J."/>
            <person name="Badalamenti J.P."/>
            <person name="Herman A."/>
            <person name="Mangelson H."/>
            <person name="Liachko I."/>
            <person name="Sullivan S."/>
            <person name="Sone E.D."/>
            <person name="Koren S."/>
            <person name="Silverstein K.A.T."/>
            <person name="Beckman K.B."/>
            <person name="Gohl D.M."/>
        </authorList>
    </citation>
    <scope>NUCLEOTIDE SEQUENCE</scope>
    <source>
        <strain evidence="1">Duluth1</strain>
        <tissue evidence="1">Whole animal</tissue>
    </source>
</reference>
<reference evidence="1" key="2">
    <citation type="submission" date="2020-11" db="EMBL/GenBank/DDBJ databases">
        <authorList>
            <person name="McCartney M.A."/>
            <person name="Auch B."/>
            <person name="Kono T."/>
            <person name="Mallez S."/>
            <person name="Becker A."/>
            <person name="Gohl D.M."/>
            <person name="Silverstein K.A.T."/>
            <person name="Koren S."/>
            <person name="Bechman K.B."/>
            <person name="Herman A."/>
            <person name="Abrahante J.E."/>
            <person name="Garbe J."/>
        </authorList>
    </citation>
    <scope>NUCLEOTIDE SEQUENCE</scope>
    <source>
        <strain evidence="1">Duluth1</strain>
        <tissue evidence="1">Whole animal</tissue>
    </source>
</reference>
<dbReference type="Proteomes" id="UP000828390">
    <property type="component" value="Unassembled WGS sequence"/>
</dbReference>
<evidence type="ECO:0000313" key="1">
    <source>
        <dbReference type="EMBL" id="KAH3720702.1"/>
    </source>
</evidence>
<accession>A0A9D4CAU2</accession>
<proteinExistence type="predicted"/>
<sequence>MKILQKLFSQVIVKLLCVPSSGRSWPGPVFRYQVHHFIAGMFEFSVAYWIWCPSSNQEVTGSIPTVGAFFKTPLETPSTGSSPRKQT</sequence>
<organism evidence="1 2">
    <name type="scientific">Dreissena polymorpha</name>
    <name type="common">Zebra mussel</name>
    <name type="synonym">Mytilus polymorpha</name>
    <dbReference type="NCBI Taxonomy" id="45954"/>
    <lineage>
        <taxon>Eukaryota</taxon>
        <taxon>Metazoa</taxon>
        <taxon>Spiralia</taxon>
        <taxon>Lophotrochozoa</taxon>
        <taxon>Mollusca</taxon>
        <taxon>Bivalvia</taxon>
        <taxon>Autobranchia</taxon>
        <taxon>Heteroconchia</taxon>
        <taxon>Euheterodonta</taxon>
        <taxon>Imparidentia</taxon>
        <taxon>Neoheterodontei</taxon>
        <taxon>Myida</taxon>
        <taxon>Dreissenoidea</taxon>
        <taxon>Dreissenidae</taxon>
        <taxon>Dreissena</taxon>
    </lineage>
</organism>
<gene>
    <name evidence="1" type="ORF">DPMN_063606</name>
</gene>
<comment type="caution">
    <text evidence="1">The sequence shown here is derived from an EMBL/GenBank/DDBJ whole genome shotgun (WGS) entry which is preliminary data.</text>
</comment>